<name>A0ABS0N6G1_9SPHN</name>
<evidence type="ECO:0000259" key="7">
    <source>
        <dbReference type="PROSITE" id="PS50885"/>
    </source>
</evidence>
<organism evidence="8 9">
    <name type="scientific">Aurantiacibacter sediminis</name>
    <dbReference type="NCBI Taxonomy" id="2793064"/>
    <lineage>
        <taxon>Bacteria</taxon>
        <taxon>Pseudomonadati</taxon>
        <taxon>Pseudomonadota</taxon>
        <taxon>Alphaproteobacteria</taxon>
        <taxon>Sphingomonadales</taxon>
        <taxon>Erythrobacteraceae</taxon>
        <taxon>Aurantiacibacter</taxon>
    </lineage>
</organism>
<dbReference type="CDD" id="cd06225">
    <property type="entry name" value="HAMP"/>
    <property type="match status" value="1"/>
</dbReference>
<sequence>MSEVQQVAGGKPNGFSAWLQRGSLVRQVGNVFNLFAVLAVLLSAFTLISIYRLDQRADTLSAITRVAFVSGELSREITQAKDDMGAYRARGYEGELISEAIEHGETAIDLHSELHDAAEAVDPEIAARVEALRSGVANIPVIMTEVANTPQETVAQETYLGPRYDAMDQVLAELNQINDDAAIRAEEFSAEGHTVIETLMYALGFAAIFAIALVIFGKRLVARQIVNPIVDMSDTSQQIASGDTEVTIPGQNRTDEIGSLAKALGVLRAVQQEAELTAARELEEQRSDEEQREQDREERIAFVQSLADKFEKTIADVASEVAAASAQLHNAADELAKNVENSSDRVVTADTNLQEVSSGMTGAAAATDEFVLSITEVSKQAATSSDRAQRAASAATDADSTIGDMTDSAGKISQIVEVIAGIAQRTNLLALNASIEAARGSDAGRGFAVVAAEVKELAAQTSRATAEAEALIQLVQDSTGKSASALTTIANEVMQLQSASTMIASAVDQQAVAGQDLARSIDMAARNTEIVSSSFREVSELAVSTGGTASQLRDSSGHLIKQSERLRQQVAEFLQHVRAA</sequence>
<keyword evidence="9" id="KW-1185">Reference proteome</keyword>
<keyword evidence="5" id="KW-0812">Transmembrane</keyword>
<evidence type="ECO:0000259" key="6">
    <source>
        <dbReference type="PROSITE" id="PS50111"/>
    </source>
</evidence>
<evidence type="ECO:0000256" key="2">
    <source>
        <dbReference type="ARBA" id="ARBA00029447"/>
    </source>
</evidence>
<keyword evidence="4" id="KW-0175">Coiled coil</keyword>
<feature type="domain" description="HAMP" evidence="7">
    <location>
        <begin position="223"/>
        <end position="276"/>
    </location>
</feature>
<comment type="similarity">
    <text evidence="2">Belongs to the methyl-accepting chemotaxis (MCP) protein family.</text>
</comment>
<keyword evidence="1 3" id="KW-0807">Transducer</keyword>
<dbReference type="RefSeq" id="WP_197922283.1">
    <property type="nucleotide sequence ID" value="NZ_CAWPTA010000009.1"/>
</dbReference>
<comment type="caution">
    <text evidence="8">The sequence shown here is derived from an EMBL/GenBank/DDBJ whole genome shotgun (WGS) entry which is preliminary data.</text>
</comment>
<feature type="transmembrane region" description="Helical" evidence="5">
    <location>
        <begin position="31"/>
        <end position="51"/>
    </location>
</feature>
<dbReference type="Gene3D" id="6.10.340.10">
    <property type="match status" value="1"/>
</dbReference>
<dbReference type="SMART" id="SM00283">
    <property type="entry name" value="MA"/>
    <property type="match status" value="1"/>
</dbReference>
<evidence type="ECO:0000313" key="8">
    <source>
        <dbReference type="EMBL" id="MBH5323399.1"/>
    </source>
</evidence>
<protein>
    <submittedName>
        <fullName evidence="8">HAMP domain-containing protein</fullName>
    </submittedName>
</protein>
<evidence type="ECO:0000256" key="3">
    <source>
        <dbReference type="PROSITE-ProRule" id="PRU00284"/>
    </source>
</evidence>
<feature type="coiled-coil region" evidence="4">
    <location>
        <begin position="272"/>
        <end position="299"/>
    </location>
</feature>
<proteinExistence type="inferred from homology"/>
<feature type="domain" description="Methyl-accepting transducer" evidence="6">
    <location>
        <begin position="324"/>
        <end position="553"/>
    </location>
</feature>
<dbReference type="InterPro" id="IPR003660">
    <property type="entry name" value="HAMP_dom"/>
</dbReference>
<keyword evidence="5" id="KW-1133">Transmembrane helix</keyword>
<reference evidence="8 9" key="1">
    <citation type="submission" date="2020-11" db="EMBL/GenBank/DDBJ databases">
        <title>Erythrobacter sediminis sp. nov., a marine bacterium from a tidal flat of Garorim Bay.</title>
        <authorList>
            <person name="Kim D."/>
            <person name="Yoo Y."/>
            <person name="Kim J.-J."/>
        </authorList>
    </citation>
    <scope>NUCLEOTIDE SEQUENCE [LARGE SCALE GENOMIC DNA]</scope>
    <source>
        <strain evidence="8 9">JGD-13</strain>
    </source>
</reference>
<dbReference type="InterPro" id="IPR004089">
    <property type="entry name" value="MCPsignal_dom"/>
</dbReference>
<dbReference type="PROSITE" id="PS50885">
    <property type="entry name" value="HAMP"/>
    <property type="match status" value="1"/>
</dbReference>
<dbReference type="PROSITE" id="PS50111">
    <property type="entry name" value="CHEMOTAXIS_TRANSDUC_2"/>
    <property type="match status" value="1"/>
</dbReference>
<dbReference type="Pfam" id="PF00015">
    <property type="entry name" value="MCPsignal"/>
    <property type="match status" value="1"/>
</dbReference>
<dbReference type="PANTHER" id="PTHR32089">
    <property type="entry name" value="METHYL-ACCEPTING CHEMOTAXIS PROTEIN MCPB"/>
    <property type="match status" value="1"/>
</dbReference>
<dbReference type="EMBL" id="JAEANY010000004">
    <property type="protein sequence ID" value="MBH5323399.1"/>
    <property type="molecule type" value="Genomic_DNA"/>
</dbReference>
<accession>A0ABS0N6G1</accession>
<dbReference type="Pfam" id="PF00672">
    <property type="entry name" value="HAMP"/>
    <property type="match status" value="1"/>
</dbReference>
<gene>
    <name evidence="8" type="ORF">I5L03_12475</name>
</gene>
<feature type="transmembrane region" description="Helical" evidence="5">
    <location>
        <begin position="199"/>
        <end position="217"/>
    </location>
</feature>
<dbReference type="PANTHER" id="PTHR32089:SF112">
    <property type="entry name" value="LYSOZYME-LIKE PROTEIN-RELATED"/>
    <property type="match status" value="1"/>
</dbReference>
<dbReference type="Gene3D" id="1.10.287.950">
    <property type="entry name" value="Methyl-accepting chemotaxis protein"/>
    <property type="match status" value="1"/>
</dbReference>
<dbReference type="SMART" id="SM00304">
    <property type="entry name" value="HAMP"/>
    <property type="match status" value="1"/>
</dbReference>
<evidence type="ECO:0000256" key="1">
    <source>
        <dbReference type="ARBA" id="ARBA00023224"/>
    </source>
</evidence>
<dbReference type="SUPFAM" id="SSF58104">
    <property type="entry name" value="Methyl-accepting chemotaxis protein (MCP) signaling domain"/>
    <property type="match status" value="1"/>
</dbReference>
<evidence type="ECO:0000256" key="4">
    <source>
        <dbReference type="SAM" id="Coils"/>
    </source>
</evidence>
<evidence type="ECO:0000256" key="5">
    <source>
        <dbReference type="SAM" id="Phobius"/>
    </source>
</evidence>
<dbReference type="Proteomes" id="UP000602442">
    <property type="component" value="Unassembled WGS sequence"/>
</dbReference>
<evidence type="ECO:0000313" key="9">
    <source>
        <dbReference type="Proteomes" id="UP000602442"/>
    </source>
</evidence>
<keyword evidence="5" id="KW-0472">Membrane</keyword>
<dbReference type="SUPFAM" id="SSF158472">
    <property type="entry name" value="HAMP domain-like"/>
    <property type="match status" value="1"/>
</dbReference>